<sequence length="183" mass="21462">MSRVSKEAGDEDTTKFEDRTELVSPPLKKPKIDAEDAKAETEVVKSKMRILRKGNWKDPEYIRQEDLFEEQFVKSEGYDVDWDKLYFKFPAIKFESASSLSTRLTNQEVLDLCIKTAIREENEESIRRKELPLGTNLKFVKYVSANVQGVQGFLFYITFWAQDVRKFMDEILVSQFRLKPTQE</sequence>
<evidence type="ECO:0008006" key="4">
    <source>
        <dbReference type="Google" id="ProtNLM"/>
    </source>
</evidence>
<evidence type="ECO:0000313" key="2">
    <source>
        <dbReference type="EMBL" id="EOA19175.1"/>
    </source>
</evidence>
<accession>R0H3B5</accession>
<organism evidence="2 3">
    <name type="scientific">Capsella rubella</name>
    <dbReference type="NCBI Taxonomy" id="81985"/>
    <lineage>
        <taxon>Eukaryota</taxon>
        <taxon>Viridiplantae</taxon>
        <taxon>Streptophyta</taxon>
        <taxon>Embryophyta</taxon>
        <taxon>Tracheophyta</taxon>
        <taxon>Spermatophyta</taxon>
        <taxon>Magnoliopsida</taxon>
        <taxon>eudicotyledons</taxon>
        <taxon>Gunneridae</taxon>
        <taxon>Pentapetalae</taxon>
        <taxon>rosids</taxon>
        <taxon>malvids</taxon>
        <taxon>Brassicales</taxon>
        <taxon>Brassicaceae</taxon>
        <taxon>Camelineae</taxon>
        <taxon>Capsella</taxon>
    </lineage>
</organism>
<name>R0H3B5_9BRAS</name>
<proteinExistence type="predicted"/>
<dbReference type="PANTHER" id="PTHR31228">
    <property type="entry name" value="CYSTATIN/MONELLIN SUPERFAMILY PROTEIN"/>
    <property type="match status" value="1"/>
</dbReference>
<dbReference type="Proteomes" id="UP000029121">
    <property type="component" value="Unassembled WGS sequence"/>
</dbReference>
<protein>
    <recommendedName>
        <fullName evidence="4">Cystatin domain-containing protein</fullName>
    </recommendedName>
</protein>
<dbReference type="EMBL" id="KB870811">
    <property type="protein sequence ID" value="EOA19175.1"/>
    <property type="molecule type" value="Genomic_DNA"/>
</dbReference>
<evidence type="ECO:0000256" key="1">
    <source>
        <dbReference type="SAM" id="MobiDB-lite"/>
    </source>
</evidence>
<evidence type="ECO:0000313" key="3">
    <source>
        <dbReference type="Proteomes" id="UP000029121"/>
    </source>
</evidence>
<feature type="compositionally biased region" description="Basic and acidic residues" evidence="1">
    <location>
        <begin position="1"/>
        <end position="21"/>
    </location>
</feature>
<dbReference type="Gene3D" id="3.10.450.10">
    <property type="match status" value="1"/>
</dbReference>
<dbReference type="AlphaFoldDB" id="R0H3B5"/>
<reference evidence="3" key="1">
    <citation type="journal article" date="2013" name="Nat. Genet.">
        <title>The Capsella rubella genome and the genomic consequences of rapid mating system evolution.</title>
        <authorList>
            <person name="Slotte T."/>
            <person name="Hazzouri K.M."/>
            <person name="Agren J.A."/>
            <person name="Koenig D."/>
            <person name="Maumus F."/>
            <person name="Guo Y.L."/>
            <person name="Steige K."/>
            <person name="Platts A.E."/>
            <person name="Escobar J.S."/>
            <person name="Newman L.K."/>
            <person name="Wang W."/>
            <person name="Mandakova T."/>
            <person name="Vello E."/>
            <person name="Smith L.M."/>
            <person name="Henz S.R."/>
            <person name="Steffen J."/>
            <person name="Takuno S."/>
            <person name="Brandvain Y."/>
            <person name="Coop G."/>
            <person name="Andolfatto P."/>
            <person name="Hu T.T."/>
            <person name="Blanchette M."/>
            <person name="Clark R.M."/>
            <person name="Quesneville H."/>
            <person name="Nordborg M."/>
            <person name="Gaut B.S."/>
            <person name="Lysak M.A."/>
            <person name="Jenkins J."/>
            <person name="Grimwood J."/>
            <person name="Chapman J."/>
            <person name="Prochnik S."/>
            <person name="Shu S."/>
            <person name="Rokhsar D."/>
            <person name="Schmutz J."/>
            <person name="Weigel D."/>
            <person name="Wright S.I."/>
        </authorList>
    </citation>
    <scope>NUCLEOTIDE SEQUENCE [LARGE SCALE GENOMIC DNA]</scope>
    <source>
        <strain evidence="3">cv. Monte Gargano</strain>
    </source>
</reference>
<dbReference type="PANTHER" id="PTHR31228:SF25">
    <property type="entry name" value="CYSTATIN-LIKE PROTEIN-RELATED"/>
    <property type="match status" value="1"/>
</dbReference>
<keyword evidence="3" id="KW-1185">Reference proteome</keyword>
<feature type="region of interest" description="Disordered" evidence="1">
    <location>
        <begin position="1"/>
        <end position="36"/>
    </location>
</feature>
<gene>
    <name evidence="2" type="ORF">CARUB_v10007854mg</name>
</gene>